<dbReference type="InterPro" id="IPR001123">
    <property type="entry name" value="LeuE-type"/>
</dbReference>
<keyword evidence="3 6" id="KW-0812">Transmembrane</keyword>
<dbReference type="GO" id="GO:0015171">
    <property type="term" value="F:amino acid transmembrane transporter activity"/>
    <property type="evidence" value="ECO:0007669"/>
    <property type="project" value="TreeGrafter"/>
</dbReference>
<dbReference type="PANTHER" id="PTHR30086">
    <property type="entry name" value="ARGININE EXPORTER PROTEIN ARGO"/>
    <property type="match status" value="1"/>
</dbReference>
<reference evidence="7 8" key="1">
    <citation type="submission" date="2016-09" db="EMBL/GenBank/DDBJ databases">
        <title>Rhizobium sp. nov., a novel species isolated from the rice rhizosphere.</title>
        <authorList>
            <person name="Zhao J."/>
            <person name="Zhang X."/>
        </authorList>
    </citation>
    <scope>NUCLEOTIDE SEQUENCE [LARGE SCALE GENOMIC DNA]</scope>
    <source>
        <strain evidence="7 8">MH17</strain>
    </source>
</reference>
<dbReference type="Pfam" id="PF01810">
    <property type="entry name" value="LysE"/>
    <property type="match status" value="1"/>
</dbReference>
<evidence type="ECO:0000256" key="5">
    <source>
        <dbReference type="ARBA" id="ARBA00023136"/>
    </source>
</evidence>
<comment type="caution">
    <text evidence="7">The sequence shown here is derived from an EMBL/GenBank/DDBJ whole genome shotgun (WGS) entry which is preliminary data.</text>
</comment>
<comment type="subcellular location">
    <subcellularLocation>
        <location evidence="1">Cell membrane</location>
        <topology evidence="1">Multi-pass membrane protein</topology>
    </subcellularLocation>
</comment>
<keyword evidence="5 6" id="KW-0472">Membrane</keyword>
<proteinExistence type="predicted"/>
<evidence type="ECO:0000256" key="1">
    <source>
        <dbReference type="ARBA" id="ARBA00004651"/>
    </source>
</evidence>
<evidence type="ECO:0000256" key="4">
    <source>
        <dbReference type="ARBA" id="ARBA00022989"/>
    </source>
</evidence>
<dbReference type="Proteomes" id="UP000186143">
    <property type="component" value="Unassembled WGS sequence"/>
</dbReference>
<feature type="transmembrane region" description="Helical" evidence="6">
    <location>
        <begin position="187"/>
        <end position="206"/>
    </location>
</feature>
<dbReference type="OrthoDB" id="9804822at2"/>
<dbReference type="PIRSF" id="PIRSF006324">
    <property type="entry name" value="LeuE"/>
    <property type="match status" value="1"/>
</dbReference>
<dbReference type="RefSeq" id="WP_075634084.1">
    <property type="nucleotide sequence ID" value="NZ_MKIO01000022.1"/>
</dbReference>
<evidence type="ECO:0000256" key="6">
    <source>
        <dbReference type="SAM" id="Phobius"/>
    </source>
</evidence>
<name>A0A1Q9AM42_9HYPH</name>
<sequence length="211" mass="22250">MADLSVFIGALAVAYLVPGPDMVLILQTGALQGRVRALAVAIGLALARAVHVFLAVVGLAALLSASPWAFEIVRVAGAAYLIWLGVGILRSRSLLPEGVVLPASDNGRSWSAAMRRGLLTNLLNPKALLFCSVLLPQFIRPENGSVPGQFLLLGMILVAVGLVFDLVYAGAGAMLGRWIALHPLVQLLQRWVFAALLIGFGVSLALSQRPL</sequence>
<dbReference type="PANTHER" id="PTHR30086:SF20">
    <property type="entry name" value="ARGININE EXPORTER PROTEIN ARGO-RELATED"/>
    <property type="match status" value="1"/>
</dbReference>
<dbReference type="GO" id="GO:0005886">
    <property type="term" value="C:plasma membrane"/>
    <property type="evidence" value="ECO:0007669"/>
    <property type="project" value="UniProtKB-SubCell"/>
</dbReference>
<feature type="transmembrane region" description="Helical" evidence="6">
    <location>
        <begin position="68"/>
        <end position="89"/>
    </location>
</feature>
<keyword evidence="2" id="KW-1003">Cell membrane</keyword>
<dbReference type="AlphaFoldDB" id="A0A1Q9AM42"/>
<feature type="transmembrane region" description="Helical" evidence="6">
    <location>
        <begin position="38"/>
        <end position="62"/>
    </location>
</feature>
<evidence type="ECO:0000256" key="2">
    <source>
        <dbReference type="ARBA" id="ARBA00022475"/>
    </source>
</evidence>
<gene>
    <name evidence="7" type="ORF">BJF92_15430</name>
</gene>
<keyword evidence="4 6" id="KW-1133">Transmembrane helix</keyword>
<feature type="transmembrane region" description="Helical" evidence="6">
    <location>
        <begin position="6"/>
        <end position="26"/>
    </location>
</feature>
<organism evidence="7 8">
    <name type="scientific">Xaviernesmea rhizosphaerae</name>
    <dbReference type="NCBI Taxonomy" id="1672749"/>
    <lineage>
        <taxon>Bacteria</taxon>
        <taxon>Pseudomonadati</taxon>
        <taxon>Pseudomonadota</taxon>
        <taxon>Alphaproteobacteria</taxon>
        <taxon>Hyphomicrobiales</taxon>
        <taxon>Rhizobiaceae</taxon>
        <taxon>Rhizobium/Agrobacterium group</taxon>
        <taxon>Xaviernesmea</taxon>
    </lineage>
</organism>
<evidence type="ECO:0000313" key="7">
    <source>
        <dbReference type="EMBL" id="OLP56366.1"/>
    </source>
</evidence>
<protein>
    <submittedName>
        <fullName evidence="7">Lysine transporter LysE</fullName>
    </submittedName>
</protein>
<feature type="transmembrane region" description="Helical" evidence="6">
    <location>
        <begin position="151"/>
        <end position="175"/>
    </location>
</feature>
<evidence type="ECO:0000313" key="8">
    <source>
        <dbReference type="Proteomes" id="UP000186143"/>
    </source>
</evidence>
<dbReference type="STRING" id="1672749.BJF92_15430"/>
<accession>A0A1Q9AM42</accession>
<dbReference type="EMBL" id="MKIO01000022">
    <property type="protein sequence ID" value="OLP56366.1"/>
    <property type="molecule type" value="Genomic_DNA"/>
</dbReference>
<evidence type="ECO:0000256" key="3">
    <source>
        <dbReference type="ARBA" id="ARBA00022692"/>
    </source>
</evidence>